<dbReference type="OrthoDB" id="9795306at2"/>
<dbReference type="InterPro" id="IPR029068">
    <property type="entry name" value="Glyas_Bleomycin-R_OHBP_Dase"/>
</dbReference>
<dbReference type="Pfam" id="PF06983">
    <property type="entry name" value="3-dmu-9_3-mt"/>
    <property type="match status" value="1"/>
</dbReference>
<protein>
    <recommendedName>
        <fullName evidence="1">PhnB-like domain-containing protein</fullName>
    </recommendedName>
</protein>
<evidence type="ECO:0000259" key="1">
    <source>
        <dbReference type="Pfam" id="PF06983"/>
    </source>
</evidence>
<dbReference type="InterPro" id="IPR028973">
    <property type="entry name" value="PhnB-like"/>
</dbReference>
<evidence type="ECO:0000313" key="3">
    <source>
        <dbReference type="Proteomes" id="UP000270468"/>
    </source>
</evidence>
<proteinExistence type="predicted"/>
<dbReference type="RefSeq" id="WP_124069332.1">
    <property type="nucleotide sequence ID" value="NZ_CBCRXF010000024.1"/>
</dbReference>
<name>A0A3P5WX29_9BACL</name>
<feature type="domain" description="PhnB-like" evidence="1">
    <location>
        <begin position="5"/>
        <end position="131"/>
    </location>
</feature>
<dbReference type="CDD" id="cd06588">
    <property type="entry name" value="PhnB_like"/>
    <property type="match status" value="1"/>
</dbReference>
<organism evidence="2 3">
    <name type="scientific">Filibacter tadaridae</name>
    <dbReference type="NCBI Taxonomy" id="2483811"/>
    <lineage>
        <taxon>Bacteria</taxon>
        <taxon>Bacillati</taxon>
        <taxon>Bacillota</taxon>
        <taxon>Bacilli</taxon>
        <taxon>Bacillales</taxon>
        <taxon>Caryophanaceae</taxon>
        <taxon>Filibacter</taxon>
    </lineage>
</organism>
<accession>A0A3P5WX29</accession>
<dbReference type="AlphaFoldDB" id="A0A3P5WX29"/>
<evidence type="ECO:0000313" key="2">
    <source>
        <dbReference type="EMBL" id="VDC23611.1"/>
    </source>
</evidence>
<keyword evidence="3" id="KW-1185">Reference proteome</keyword>
<dbReference type="Gene3D" id="3.10.180.10">
    <property type="entry name" value="2,3-Dihydroxybiphenyl 1,2-Dioxygenase, domain 1"/>
    <property type="match status" value="1"/>
</dbReference>
<gene>
    <name evidence="2" type="ORF">FILTAD_00897</name>
</gene>
<dbReference type="PANTHER" id="PTHR33990:SF1">
    <property type="entry name" value="PROTEIN YJDN"/>
    <property type="match status" value="1"/>
</dbReference>
<dbReference type="PANTHER" id="PTHR33990">
    <property type="entry name" value="PROTEIN YJDN-RELATED"/>
    <property type="match status" value="1"/>
</dbReference>
<reference evidence="2 3" key="1">
    <citation type="submission" date="2018-11" db="EMBL/GenBank/DDBJ databases">
        <authorList>
            <person name="Criscuolo A."/>
        </authorList>
    </citation>
    <scope>NUCLEOTIDE SEQUENCE [LARGE SCALE GENOMIC DNA]</scope>
    <source>
        <strain evidence="2">ATB-66</strain>
    </source>
</reference>
<dbReference type="SUPFAM" id="SSF54593">
    <property type="entry name" value="Glyoxalase/Bleomycin resistance protein/Dihydroxybiphenyl dioxygenase"/>
    <property type="match status" value="1"/>
</dbReference>
<sequence length="141" mass="16355">MKGSAIPYLTFYGEAKEATDFYETVFGLENLGVQKYSDTNFPHPPEAADYLMHCHLKKNDFQLMLADSADKRPENESHGLSLTIQCEDEEEARRLYDSLRQKGKVLMELQDTFWGAKYGKVKDKFGFTWDLNCEKRRLNSI</sequence>
<dbReference type="EMBL" id="UXAV01000026">
    <property type="protein sequence ID" value="VDC23611.1"/>
    <property type="molecule type" value="Genomic_DNA"/>
</dbReference>
<dbReference type="Proteomes" id="UP000270468">
    <property type="component" value="Unassembled WGS sequence"/>
</dbReference>